<dbReference type="PANTHER" id="PTHR43018">
    <property type="entry name" value="PHOSPHO-2-DEHYDRO-3-DEOXYHEPTONATE ALDOLASE"/>
    <property type="match status" value="1"/>
</dbReference>
<feature type="domain" description="DAHP synthetase I/KDSA" evidence="2">
    <location>
        <begin position="517"/>
        <end position="755"/>
    </location>
</feature>
<evidence type="ECO:0000259" key="3">
    <source>
        <dbReference type="Pfam" id="PF18152"/>
    </source>
</evidence>
<proteinExistence type="predicted"/>
<reference evidence="5 6" key="2">
    <citation type="submission" date="2024-05" db="EMBL/GenBank/DDBJ databases">
        <authorList>
            <person name="Chen Y."/>
            <person name="Shah S."/>
            <person name="Dougan E. K."/>
            <person name="Thang M."/>
            <person name="Chan C."/>
        </authorList>
    </citation>
    <scope>NUCLEOTIDE SEQUENCE [LARGE SCALE GENOMIC DNA]</scope>
</reference>
<sequence>MPASAQHSLKPEFHSQALKAPAALVQPAAYQSSDSYVEPVIGNEAVFTDEQGNISPVSYTAGCCDSCTSGCADVCCDPCCGDCCDPCCGGCNSCCDGCGLFGGLIKPSERCFDMISPISNPLFFEDPRTLTEARLIYANHNIPNSQPLLQGGNVQYWALQLRAALTERLSIIATKDGYIDIHANNPALPDTQGWADVALGLKYNLIRDPSTQFLLSGGVVYEIDMGAHQVFQGNGDGEFHLFLTGYKRVFGGVNWISASGFRLPTDTNARSQMWYWSNHWDYEVFEDLFALFEVNWFHWMRSGDALPGVNFEGGDLFNLGSGSVAGNDIVTAAVGGRYKFTDHAILGVGWEFPLTHRRDLLHDRLATTAISDQNAGIMSNHTFFGYWFTFTPPDHPAIRLSGLFLCASPAEPFVYRSFPQYQENDKVILVMQRNHTETDLDETIGRVEGLGLKANVIVGTERTVIAAVGDERDGYKETLEACPGVAEVLPILAPYKMASIEVQPERTVIRAGNFEVGGGRIGVIAGPCSVECQEQILASAQAVKKQGATALRGGAFKPRTSPYSFQGLKEEGLKLLASAREATGLAIVTEVVATDDVELVGKYADILQIGARNMQNYRLLEAVGNQVRPVLLKRGPSATLDELLLAAEYILDAGNPNVMLCERGIRTFEAHTRFTLPLASVAWLQARTHLPVVVDPSHGTGHTDLVPRMASASIAAGADGLIMEVHPDPSRALSDGYQSLNFDQFAKTMEMCRRVADAVDREL</sequence>
<dbReference type="EMBL" id="CAMXCT010000001">
    <property type="protein sequence ID" value="CAI3972150.1"/>
    <property type="molecule type" value="Genomic_DNA"/>
</dbReference>
<name>A0A9P1BG70_9DINO</name>
<dbReference type="NCBIfam" id="NF006421">
    <property type="entry name" value="PRK08673.1"/>
    <property type="match status" value="1"/>
</dbReference>
<dbReference type="GO" id="GO:0016832">
    <property type="term" value="F:aldehyde-lyase activity"/>
    <property type="evidence" value="ECO:0007669"/>
    <property type="project" value="InterPro"/>
</dbReference>
<organism evidence="4">
    <name type="scientific">Cladocopium goreaui</name>
    <dbReference type="NCBI Taxonomy" id="2562237"/>
    <lineage>
        <taxon>Eukaryota</taxon>
        <taxon>Sar</taxon>
        <taxon>Alveolata</taxon>
        <taxon>Dinophyceae</taxon>
        <taxon>Suessiales</taxon>
        <taxon>Symbiodiniaceae</taxon>
        <taxon>Cladocopium</taxon>
    </lineage>
</organism>
<dbReference type="InterPro" id="IPR052899">
    <property type="entry name" value="Class-I_DAHP_synthase"/>
</dbReference>
<dbReference type="OrthoDB" id="2013945at2759"/>
<dbReference type="InterPro" id="IPR006218">
    <property type="entry name" value="DAHP1/KDSA"/>
</dbReference>
<evidence type="ECO:0000259" key="2">
    <source>
        <dbReference type="Pfam" id="PF00793"/>
    </source>
</evidence>
<dbReference type="NCBIfam" id="TIGR01361">
    <property type="entry name" value="DAHP_synth_Bsub"/>
    <property type="match status" value="1"/>
</dbReference>
<dbReference type="PANTHER" id="PTHR43018:SF3">
    <property type="entry name" value="CARBOXYSOME FORMATION PROTEIN"/>
    <property type="match status" value="1"/>
</dbReference>
<keyword evidence="1" id="KW-0808">Transferase</keyword>
<dbReference type="EMBL" id="CAMXCT030000001">
    <property type="protein sequence ID" value="CAL4759462.1"/>
    <property type="molecule type" value="Genomic_DNA"/>
</dbReference>
<dbReference type="AlphaFoldDB" id="A0A9P1BG70"/>
<dbReference type="GO" id="GO:0016740">
    <property type="term" value="F:transferase activity"/>
    <property type="evidence" value="ECO:0007669"/>
    <property type="project" value="UniProtKB-KW"/>
</dbReference>
<protein>
    <submittedName>
        <fullName evidence="5">Phospho-2-dehydro-3-deoxyheptonate aldolase (3-deoxy-D-arabino-heptulosonate 7-phosphate synthase) (DAHP synthase) (Phospho-2-keto-3-deoxyheptonate aldolase)</fullName>
    </submittedName>
</protein>
<keyword evidence="6" id="KW-1185">Reference proteome</keyword>
<dbReference type="GO" id="GO:0009073">
    <property type="term" value="P:aromatic amino acid family biosynthetic process"/>
    <property type="evidence" value="ECO:0007669"/>
    <property type="project" value="InterPro"/>
</dbReference>
<dbReference type="NCBIfam" id="NF009239">
    <property type="entry name" value="PRK12595.1"/>
    <property type="match status" value="1"/>
</dbReference>
<evidence type="ECO:0000313" key="6">
    <source>
        <dbReference type="Proteomes" id="UP001152797"/>
    </source>
</evidence>
<evidence type="ECO:0000313" key="5">
    <source>
        <dbReference type="EMBL" id="CAL4759462.1"/>
    </source>
</evidence>
<dbReference type="Gene3D" id="3.30.70.1140">
    <property type="entry name" value="Phospho-2-dehydro-3-deoxyheptonate aldolase, domain 1"/>
    <property type="match status" value="1"/>
</dbReference>
<evidence type="ECO:0000313" key="4">
    <source>
        <dbReference type="EMBL" id="CAI3972150.1"/>
    </source>
</evidence>
<dbReference type="InterPro" id="IPR013785">
    <property type="entry name" value="Aldolase_TIM"/>
</dbReference>
<dbReference type="Pfam" id="PF18152">
    <property type="entry name" value="DAHP_snth_FXD"/>
    <property type="match status" value="1"/>
</dbReference>
<dbReference type="EMBL" id="CAMXCT020000001">
    <property type="protein sequence ID" value="CAL1125525.1"/>
    <property type="molecule type" value="Genomic_DNA"/>
</dbReference>
<dbReference type="InterPro" id="IPR041071">
    <property type="entry name" value="DAHP_snth_FXD"/>
</dbReference>
<dbReference type="Proteomes" id="UP001152797">
    <property type="component" value="Unassembled WGS sequence"/>
</dbReference>
<feature type="domain" description="DAHP synthase ferredoxin-like" evidence="3">
    <location>
        <begin position="428"/>
        <end position="492"/>
    </location>
</feature>
<dbReference type="Gene3D" id="3.20.20.70">
    <property type="entry name" value="Aldolase class I"/>
    <property type="match status" value="1"/>
</dbReference>
<reference evidence="4" key="1">
    <citation type="submission" date="2022-10" db="EMBL/GenBank/DDBJ databases">
        <authorList>
            <person name="Chen Y."/>
            <person name="Dougan E. K."/>
            <person name="Chan C."/>
            <person name="Rhodes N."/>
            <person name="Thang M."/>
        </authorList>
    </citation>
    <scope>NUCLEOTIDE SEQUENCE</scope>
</reference>
<dbReference type="InterPro" id="IPR006268">
    <property type="entry name" value="DAHP_syn_2"/>
</dbReference>
<dbReference type="SUPFAM" id="SSF51569">
    <property type="entry name" value="Aldolase"/>
    <property type="match status" value="1"/>
</dbReference>
<accession>A0A9P1BG70</accession>
<dbReference type="Pfam" id="PF00793">
    <property type="entry name" value="DAHP_synth_1"/>
    <property type="match status" value="1"/>
</dbReference>
<comment type="caution">
    <text evidence="4">The sequence shown here is derived from an EMBL/GenBank/DDBJ whole genome shotgun (WGS) entry which is preliminary data.</text>
</comment>
<gene>
    <name evidence="4" type="ORF">C1SCF055_LOCUS740</name>
</gene>
<evidence type="ECO:0000256" key="1">
    <source>
        <dbReference type="ARBA" id="ARBA00022679"/>
    </source>
</evidence>